<accession>A0A5C1QQE3</accession>
<organism evidence="2 3">
    <name type="scientific">Oceanispirochaeta crateris</name>
    <dbReference type="NCBI Taxonomy" id="2518645"/>
    <lineage>
        <taxon>Bacteria</taxon>
        <taxon>Pseudomonadati</taxon>
        <taxon>Spirochaetota</taxon>
        <taxon>Spirochaetia</taxon>
        <taxon>Spirochaetales</taxon>
        <taxon>Spirochaetaceae</taxon>
        <taxon>Oceanispirochaeta</taxon>
    </lineage>
</organism>
<keyword evidence="1" id="KW-0812">Transmembrane</keyword>
<protein>
    <recommendedName>
        <fullName evidence="4">SoxR reducing system RseC family protein</fullName>
    </recommendedName>
</protein>
<reference evidence="2 3" key="1">
    <citation type="submission" date="2019-02" db="EMBL/GenBank/DDBJ databases">
        <title>Complete Genome Sequence and Methylome Analysis of free living Spirochaetas.</title>
        <authorList>
            <person name="Fomenkov A."/>
            <person name="Dubinina G."/>
            <person name="Leshcheva N."/>
            <person name="Mikheeva N."/>
            <person name="Grabovich M."/>
            <person name="Vincze T."/>
            <person name="Roberts R.J."/>
        </authorList>
    </citation>
    <scope>NUCLEOTIDE SEQUENCE [LARGE SCALE GENOMIC DNA]</scope>
    <source>
        <strain evidence="2 3">K2</strain>
    </source>
</reference>
<gene>
    <name evidence="2" type="ORF">EXM22_14830</name>
</gene>
<evidence type="ECO:0000256" key="1">
    <source>
        <dbReference type="SAM" id="Phobius"/>
    </source>
</evidence>
<dbReference type="RefSeq" id="WP_149487264.1">
    <property type="nucleotide sequence ID" value="NZ_CP036150.1"/>
</dbReference>
<dbReference type="KEGG" id="ock:EXM22_14830"/>
<feature type="transmembrane region" description="Helical" evidence="1">
    <location>
        <begin position="68"/>
        <end position="91"/>
    </location>
</feature>
<keyword evidence="3" id="KW-1185">Reference proteome</keyword>
<dbReference type="AlphaFoldDB" id="A0A5C1QQE3"/>
<evidence type="ECO:0008006" key="4">
    <source>
        <dbReference type="Google" id="ProtNLM"/>
    </source>
</evidence>
<evidence type="ECO:0000313" key="2">
    <source>
        <dbReference type="EMBL" id="QEN09190.1"/>
    </source>
</evidence>
<dbReference type="Proteomes" id="UP000324209">
    <property type="component" value="Chromosome"/>
</dbReference>
<dbReference type="EMBL" id="CP036150">
    <property type="protein sequence ID" value="QEN09190.1"/>
    <property type="molecule type" value="Genomic_DNA"/>
</dbReference>
<keyword evidence="1" id="KW-0472">Membrane</keyword>
<sequence length="155" mass="17164">MIQPTIVEEIRSDSTVLVRYPNPKADKSKSSRSFWKVKERCFPAKNPESFTLSKGDMVEILVDPKSSIIAAFMIFMLPLLGFLAFYGLATFLTSVEVILFLAGVLGLCAGMSVNILMRKLKGAGELPVIQRKMTIEDMKVFMECHDACKSCKGCG</sequence>
<keyword evidence="1" id="KW-1133">Transmembrane helix</keyword>
<feature type="transmembrane region" description="Helical" evidence="1">
    <location>
        <begin position="97"/>
        <end position="117"/>
    </location>
</feature>
<dbReference type="Pfam" id="PF04246">
    <property type="entry name" value="RseC_MucC"/>
    <property type="match status" value="1"/>
</dbReference>
<name>A0A5C1QQE3_9SPIO</name>
<dbReference type="OrthoDB" id="9827971at2"/>
<proteinExistence type="predicted"/>
<evidence type="ECO:0000313" key="3">
    <source>
        <dbReference type="Proteomes" id="UP000324209"/>
    </source>
</evidence>